<organism evidence="1">
    <name type="scientific">Pithovirus LCPAC103</name>
    <dbReference type="NCBI Taxonomy" id="2506588"/>
    <lineage>
        <taxon>Viruses</taxon>
        <taxon>Pithoviruses</taxon>
    </lineage>
</organism>
<name>A0A481Z5Q9_9VIRU</name>
<accession>A0A481Z5Q9</accession>
<protein>
    <submittedName>
        <fullName evidence="1">Early transcription factor large subunit-like protein</fullName>
    </submittedName>
</protein>
<proteinExistence type="predicted"/>
<dbReference type="Pfam" id="PF19061">
    <property type="entry name" value="DUF5757"/>
    <property type="match status" value="1"/>
</dbReference>
<sequence>MATPKSCSGQRLDNIYTCVYKIALDKLVPSRQVRIISKRKLAGDGVSQQPITGLNDFLARFEVLTPMDIVKIHASSTPLEIKEMFQEFNLEDLTFAYYEKLRETIGENQGVLRPDGTSDLDFFSREYFEAIENYLPADTKDIINDALMKYGSAVPEELSSIESAYETWVVQGQEETGRDTDIVTQINRIQTTLLSSDVSQYLVSSINATKYTYAFDVNILPAELEKAGITETNGVGKEEFGITIFNKSITSSDVPLIQYNDVKGFNIENQLYRLYRGQVTGTIDYSKLISGSTQRLRSLYYRIFTGSGRRARSAGSYETIEYRVPEGKLLLTETMADAGRPGSKEHLIDKFTESNGVRVFVDPSRGIIDSIRGWFNIYHAKIVDVFFLDMVTTLSEFFNFVYMDESLVIYPNKNNLTLRTTQVSEVLKSGGLQEVLDNFEGEIAPPVRVTIKLENIETGLSYPVLVATTDTIRPIDITDKVPYYLKVSFTKVSSDQMVLDLRYLLLRLIAFYETQEPRVKQEYSQYFGNLELRGIDKPIKARGKPKPLTLLKDYDRRISRERGVPILIVKMYARSCEDKKKPTAIDKQDIIKELTADGQTIYRWTKNPTLQVLPFPNLIDPYWFFVCEHIDDPHPGVKISELPNKKAYPFSPCCYTKNVMTLENSNWANYVRGRRSIIKYPQNVETKILTRADIKPGRFSVIDDDLRSVLRQIVDDGYYRYGSPIGPNSLLHAVLAAVDERYRAIETLDNLESYTAGIRFAIASSIDPMIMAQETFDMADSSRYQNLADPETYLDPDLYYRALEEYFDVNIYVFTPEKIAVPRYRLFQVRYYRPTRPTILIYKHLGTNPSMLNFPQSELIVASPEKRDKISIFSVTRMFTEEMTKGIHLMYVNVLRNISWDVETPVKVLQPRQNLYNQIDYQQLIADIGGQIQAQVIDDLGKTRIVQFVITKATDTVSMIMYIVPGQPANVGNIQTEDLFEGLPSVQQVTSLLKPPNSIAVNDGQIVGFWYHILDVNNALFLPVKPIAITSGILAETPEGPPSLVQPLINSRYLRLQKLKRTVHIYLQLLLLAFSKYTSGGLEAFIDEYLVLEPVASELDSAAIYDFSSLIAAGIRWLPEFTDFGDAMLYIANKAPTVLTADGKFRAYSQKFLAGLEYFLKDYIKTMPDDQKGQPRLLRGVLTQESDFSRRADEIIFMGRETIDSWIELVTSADYEHIQIHKQVIIGETDVKRTPQLYGSPDGKIYLLQTTYLGTLRAAIQIGYSWQINKINIGYKAKEYQETSFPAYKIYFVGTDGLLRVQKDESRGETEYLRVVNYKGLSKPEEERVYAAMLNLL</sequence>
<gene>
    <name evidence="1" type="ORF">LCPAC103_01010</name>
</gene>
<reference evidence="1" key="1">
    <citation type="journal article" date="2019" name="MBio">
        <title>Virus Genomes from Deep Sea Sediments Expand the Ocean Megavirome and Support Independent Origins of Viral Gigantism.</title>
        <authorList>
            <person name="Backstrom D."/>
            <person name="Yutin N."/>
            <person name="Jorgensen S.L."/>
            <person name="Dharamshi J."/>
            <person name="Homa F."/>
            <person name="Zaremba-Niedwiedzka K."/>
            <person name="Spang A."/>
            <person name="Wolf Y.I."/>
            <person name="Koonin E.V."/>
            <person name="Ettema T.J."/>
        </authorList>
    </citation>
    <scope>NUCLEOTIDE SEQUENCE</scope>
</reference>
<evidence type="ECO:0000313" key="1">
    <source>
        <dbReference type="EMBL" id="QBK90420.1"/>
    </source>
</evidence>
<dbReference type="InterPro" id="IPR043920">
    <property type="entry name" value="DUF5757"/>
</dbReference>
<dbReference type="EMBL" id="MK500483">
    <property type="protein sequence ID" value="QBK90420.1"/>
    <property type="molecule type" value="Genomic_DNA"/>
</dbReference>